<organism evidence="1 2">
    <name type="scientific">Romanomermis culicivorax</name>
    <name type="common">Nematode worm</name>
    <dbReference type="NCBI Taxonomy" id="13658"/>
    <lineage>
        <taxon>Eukaryota</taxon>
        <taxon>Metazoa</taxon>
        <taxon>Ecdysozoa</taxon>
        <taxon>Nematoda</taxon>
        <taxon>Enoplea</taxon>
        <taxon>Dorylaimia</taxon>
        <taxon>Mermithida</taxon>
        <taxon>Mermithoidea</taxon>
        <taxon>Mermithidae</taxon>
        <taxon>Romanomermis</taxon>
    </lineage>
</organism>
<dbReference type="Proteomes" id="UP000887565">
    <property type="component" value="Unplaced"/>
</dbReference>
<dbReference type="AlphaFoldDB" id="A0A915K4J3"/>
<proteinExistence type="predicted"/>
<sequence length="124" mass="13939">METHLFDNVALKLAAFSRRYNNIIKIAISTTGSTKPYDSGYCIIINCPQHCVVGFKMQKILKLRAESMSSPGGQPSYKMCSAKVDQFNQIILLSLAKEVNYAKDQKIMPELVPDLNNARMMPDH</sequence>
<evidence type="ECO:0000313" key="1">
    <source>
        <dbReference type="Proteomes" id="UP000887565"/>
    </source>
</evidence>
<protein>
    <submittedName>
        <fullName evidence="2">Uncharacterized protein</fullName>
    </submittedName>
</protein>
<evidence type="ECO:0000313" key="2">
    <source>
        <dbReference type="WBParaSite" id="nRc.2.0.1.t32770-RA"/>
    </source>
</evidence>
<keyword evidence="1" id="KW-1185">Reference proteome</keyword>
<accession>A0A915K4J3</accession>
<reference evidence="2" key="1">
    <citation type="submission" date="2022-11" db="UniProtKB">
        <authorList>
            <consortium name="WormBaseParasite"/>
        </authorList>
    </citation>
    <scope>IDENTIFICATION</scope>
</reference>
<dbReference type="WBParaSite" id="nRc.2.0.1.t32770-RA">
    <property type="protein sequence ID" value="nRc.2.0.1.t32770-RA"/>
    <property type="gene ID" value="nRc.2.0.1.g32770"/>
</dbReference>
<name>A0A915K4J3_ROMCU</name>